<dbReference type="STRING" id="1017273.SAMN05443094_102255"/>
<dbReference type="PANTHER" id="PTHR36174:SF1">
    <property type="entry name" value="LIPID II:GLYCINE GLYCYLTRANSFERASE"/>
    <property type="match status" value="1"/>
</dbReference>
<dbReference type="PROSITE" id="PS51191">
    <property type="entry name" value="FEMABX"/>
    <property type="match status" value="1"/>
</dbReference>
<reference evidence="12" key="3">
    <citation type="submission" date="2017-03" db="EMBL/GenBank/DDBJ databases">
        <authorList>
            <person name="Dastager S.G."/>
            <person name="Neurgaonkar P.S."/>
            <person name="Dharne M.S."/>
        </authorList>
    </citation>
    <scope>NUCLEOTIDE SEQUENCE</scope>
    <source>
        <strain evidence="12">DSM 25145</strain>
    </source>
</reference>
<dbReference type="AlphaFoldDB" id="A0A1N6RYS6"/>
<evidence type="ECO:0000256" key="3">
    <source>
        <dbReference type="ARBA" id="ARBA00022679"/>
    </source>
</evidence>
<dbReference type="GO" id="GO:0009252">
    <property type="term" value="P:peptidoglycan biosynthetic process"/>
    <property type="evidence" value="ECO:0007669"/>
    <property type="project" value="UniProtKB-KW"/>
</dbReference>
<dbReference type="InterPro" id="IPR007434">
    <property type="entry name" value="FemAB-like"/>
</dbReference>
<evidence type="ECO:0000256" key="8">
    <source>
        <dbReference type="ARBA" id="ARBA00039074"/>
    </source>
</evidence>
<comment type="catalytic activity">
    <reaction evidence="11">
        <text>beta-D-GlcNAc-(1-&gt;4)-Mur2Ac(oyl-L-Ala-D-isoglutaminyl-L-Lys-D-Ala-D-Ala)-di-trans,octa-cis-undecaprenyl diphosphate + glycyl-tRNA(Gly) = beta-D-GlcNAc-(1-&gt;4)-Mur2Ac(oyl-L-Ala-D-isoglutaminyl-L-Lys-(N(6)-Gly)-D-Ala-D-Ala)-di-trans,octa-cis-undecaprenyl diphosphate + tRNA(Gly) + H(+)</text>
        <dbReference type="Rhea" id="RHEA:30435"/>
        <dbReference type="Rhea" id="RHEA-COMP:9664"/>
        <dbReference type="Rhea" id="RHEA-COMP:9683"/>
        <dbReference type="ChEBI" id="CHEBI:15378"/>
        <dbReference type="ChEBI" id="CHEBI:62233"/>
        <dbReference type="ChEBI" id="CHEBI:62234"/>
        <dbReference type="ChEBI" id="CHEBI:78442"/>
        <dbReference type="ChEBI" id="CHEBI:78522"/>
        <dbReference type="EC" id="2.3.2.16"/>
    </reaction>
</comment>
<keyword evidence="15" id="KW-1185">Reference proteome</keyword>
<evidence type="ECO:0000256" key="11">
    <source>
        <dbReference type="ARBA" id="ARBA00048654"/>
    </source>
</evidence>
<dbReference type="InterPro" id="IPR003447">
    <property type="entry name" value="FEMABX"/>
</dbReference>
<dbReference type="InterPro" id="IPR016181">
    <property type="entry name" value="Acyl_CoA_acyltransferase"/>
</dbReference>
<dbReference type="Gene3D" id="3.40.630.30">
    <property type="match status" value="1"/>
</dbReference>
<evidence type="ECO:0000313" key="14">
    <source>
        <dbReference type="Proteomes" id="UP000186385"/>
    </source>
</evidence>
<dbReference type="Pfam" id="PF04339">
    <property type="entry name" value="FemAB_like"/>
    <property type="match status" value="1"/>
</dbReference>
<reference evidence="13 14" key="1">
    <citation type="submission" date="2017-01" db="EMBL/GenBank/DDBJ databases">
        <authorList>
            <person name="Mah S.A."/>
            <person name="Swanson W.J."/>
            <person name="Moy G.W."/>
            <person name="Vacquier V.D."/>
        </authorList>
    </citation>
    <scope>NUCLEOTIDE SEQUENCE [LARGE SCALE GENOMIC DNA]</scope>
    <source>
        <strain evidence="13 14">NIO-1016</strain>
    </source>
</reference>
<protein>
    <recommendedName>
        <fullName evidence="9">Lipid II:glycine glycyltransferase</fullName>
        <ecNumber evidence="8">2.3.2.16</ecNumber>
    </recommendedName>
    <alternativeName>
        <fullName evidence="10">Factor essential for expression of methicillin resistance X</fullName>
    </alternativeName>
</protein>
<keyword evidence="6" id="KW-0012">Acyltransferase</keyword>
<evidence type="ECO:0000256" key="9">
    <source>
        <dbReference type="ARBA" id="ARBA00040679"/>
    </source>
</evidence>
<evidence type="ECO:0000313" key="12">
    <source>
        <dbReference type="EMBL" id="OXS79170.1"/>
    </source>
</evidence>
<dbReference type="PANTHER" id="PTHR36174">
    <property type="entry name" value="LIPID II:GLYCINE GLYCYLTRANSFERASE"/>
    <property type="match status" value="1"/>
</dbReference>
<dbReference type="OrthoDB" id="9785911at2"/>
<dbReference type="GO" id="GO:0071555">
    <property type="term" value="P:cell wall organization"/>
    <property type="evidence" value="ECO:0007669"/>
    <property type="project" value="UniProtKB-KW"/>
</dbReference>
<reference evidence="15" key="2">
    <citation type="submission" date="2017-03" db="EMBL/GenBank/DDBJ databases">
        <title>Bacillus sp. V-88(T) DSM27956, whole genome shotgun sequencing project.</title>
        <authorList>
            <person name="Dastager S.G."/>
            <person name="Neurgaonkar P.S."/>
            <person name="Dharne M.S."/>
        </authorList>
    </citation>
    <scope>NUCLEOTIDE SEQUENCE [LARGE SCALE GENOMIC DNA]</scope>
    <source>
        <strain evidence="15">DSM 25145</strain>
    </source>
</reference>
<evidence type="ECO:0000256" key="6">
    <source>
        <dbReference type="ARBA" id="ARBA00023315"/>
    </source>
</evidence>
<keyword evidence="7" id="KW-0961">Cell wall biogenesis/degradation</keyword>
<sequence length="361" mass="41537">MIGETTAYQLLDSRHKEKWDELVKACEVFDVFFLADYLALYEQRGEGSARLFVYRESPEQYVVYPYLLRTIPEKVEGDTYFDIVTPYGYGGPLYSVQWLSDDADFVGRFREAFGRYCRSEGIVSEFIRFHPYQDNDGALDAHMPVTVAGDIVYNDLLLSEEDIWANTASSKKRRIKKSKKNGVQVQFINGENITKDDIFTFYSIYTETMDKKQASSFYYFPLSFFQEYVQQLAPYVMLAFARHNGKVISTNLVLKTAGFATIHLSASLKEHLPLCPNCNLRYESILWAKEEGFLVMDHGGGKEKGDSLFAYKQQFSKSIRQYKVGKKVHLETIYEQLASGLPGQMQGEQADFFPEYRKIGS</sequence>
<evidence type="ECO:0000313" key="15">
    <source>
        <dbReference type="Proteomes" id="UP000215545"/>
    </source>
</evidence>
<evidence type="ECO:0000256" key="2">
    <source>
        <dbReference type="ARBA" id="ARBA00009943"/>
    </source>
</evidence>
<dbReference type="GO" id="GO:0005737">
    <property type="term" value="C:cytoplasm"/>
    <property type="evidence" value="ECO:0007669"/>
    <property type="project" value="UniProtKB-SubCell"/>
</dbReference>
<dbReference type="GO" id="GO:0008360">
    <property type="term" value="P:regulation of cell shape"/>
    <property type="evidence" value="ECO:0007669"/>
    <property type="project" value="UniProtKB-KW"/>
</dbReference>
<dbReference type="SUPFAM" id="SSF55729">
    <property type="entry name" value="Acyl-CoA N-acyltransferases (Nat)"/>
    <property type="match status" value="1"/>
</dbReference>
<evidence type="ECO:0000256" key="10">
    <source>
        <dbReference type="ARBA" id="ARBA00042933"/>
    </source>
</evidence>
<proteinExistence type="inferred from homology"/>
<keyword evidence="5" id="KW-0573">Peptidoglycan synthesis</keyword>
<dbReference type="InterPro" id="IPR050644">
    <property type="entry name" value="PG_Glycine_Bridge_Synth"/>
</dbReference>
<name>A0A1N6RYS6_9BACI</name>
<dbReference type="EC" id="2.3.2.16" evidence="8"/>
<evidence type="ECO:0000313" key="13">
    <source>
        <dbReference type="EMBL" id="SIQ33882.1"/>
    </source>
</evidence>
<dbReference type="RefSeq" id="WP_045850732.1">
    <property type="nucleotide sequence ID" value="NZ_FTLX01000002.1"/>
</dbReference>
<comment type="similarity">
    <text evidence="2">Belongs to the FemABX family.</text>
</comment>
<evidence type="ECO:0000256" key="1">
    <source>
        <dbReference type="ARBA" id="ARBA00004496"/>
    </source>
</evidence>
<evidence type="ECO:0000256" key="7">
    <source>
        <dbReference type="ARBA" id="ARBA00023316"/>
    </source>
</evidence>
<dbReference type="Proteomes" id="UP000186385">
    <property type="component" value="Unassembled WGS sequence"/>
</dbReference>
<dbReference type="EMBL" id="MWSK01000002">
    <property type="protein sequence ID" value="OXS79170.1"/>
    <property type="molecule type" value="Genomic_DNA"/>
</dbReference>
<evidence type="ECO:0000256" key="4">
    <source>
        <dbReference type="ARBA" id="ARBA00022960"/>
    </source>
</evidence>
<dbReference type="GO" id="GO:0016755">
    <property type="term" value="F:aminoacyltransferase activity"/>
    <property type="evidence" value="ECO:0007669"/>
    <property type="project" value="InterPro"/>
</dbReference>
<gene>
    <name evidence="12" type="ORF">B1B05_05195</name>
    <name evidence="13" type="ORF">SAMN05443094_102255</name>
</gene>
<comment type="subcellular location">
    <subcellularLocation>
        <location evidence="1">Cytoplasm</location>
    </subcellularLocation>
</comment>
<keyword evidence="3" id="KW-0808">Transferase</keyword>
<organism evidence="13 14">
    <name type="scientific">Domibacillus enclensis</name>
    <dbReference type="NCBI Taxonomy" id="1017273"/>
    <lineage>
        <taxon>Bacteria</taxon>
        <taxon>Bacillati</taxon>
        <taxon>Bacillota</taxon>
        <taxon>Bacilli</taxon>
        <taxon>Bacillales</taxon>
        <taxon>Bacillaceae</taxon>
        <taxon>Domibacillus</taxon>
    </lineage>
</organism>
<dbReference type="EMBL" id="FTLX01000002">
    <property type="protein sequence ID" value="SIQ33882.1"/>
    <property type="molecule type" value="Genomic_DNA"/>
</dbReference>
<accession>A0A1N6RYS6</accession>
<dbReference type="Proteomes" id="UP000215545">
    <property type="component" value="Unassembled WGS sequence"/>
</dbReference>
<keyword evidence="4" id="KW-0133">Cell shape</keyword>
<evidence type="ECO:0000256" key="5">
    <source>
        <dbReference type="ARBA" id="ARBA00022984"/>
    </source>
</evidence>